<dbReference type="AlphaFoldDB" id="A0A1E5UXC5"/>
<evidence type="ECO:0000313" key="8">
    <source>
        <dbReference type="EMBL" id="OEL17582.1"/>
    </source>
</evidence>
<gene>
    <name evidence="8" type="ORF">BAE44_0021399</name>
</gene>
<dbReference type="Pfam" id="PF14543">
    <property type="entry name" value="TAXi_N"/>
    <property type="match status" value="1"/>
</dbReference>
<feature type="chain" id="PRO_5009187456" evidence="6">
    <location>
        <begin position="24"/>
        <end position="433"/>
    </location>
</feature>
<keyword evidence="4" id="KW-0378">Hydrolase</keyword>
<keyword evidence="2" id="KW-0645">Protease</keyword>
<dbReference type="OrthoDB" id="2747330at2759"/>
<dbReference type="PROSITE" id="PS51767">
    <property type="entry name" value="PEPTIDASE_A1"/>
    <property type="match status" value="1"/>
</dbReference>
<dbReference type="GO" id="GO:0004190">
    <property type="term" value="F:aspartic-type endopeptidase activity"/>
    <property type="evidence" value="ECO:0007669"/>
    <property type="project" value="UniProtKB-KW"/>
</dbReference>
<keyword evidence="9" id="KW-1185">Reference proteome</keyword>
<evidence type="ECO:0000256" key="5">
    <source>
        <dbReference type="ARBA" id="ARBA00023180"/>
    </source>
</evidence>
<dbReference type="Pfam" id="PF14541">
    <property type="entry name" value="TAXi_C"/>
    <property type="match status" value="1"/>
</dbReference>
<comment type="similarity">
    <text evidence="1">Belongs to the peptidase A1 family.</text>
</comment>
<keyword evidence="6" id="KW-0732">Signal</keyword>
<name>A0A1E5UXC5_9POAL</name>
<evidence type="ECO:0000256" key="4">
    <source>
        <dbReference type="ARBA" id="ARBA00022801"/>
    </source>
</evidence>
<keyword evidence="5" id="KW-0325">Glycoprotein</keyword>
<protein>
    <submittedName>
        <fullName evidence="8">Aspartic proteinase nepenthesin-1</fullName>
    </submittedName>
</protein>
<dbReference type="EMBL" id="LWDX02059493">
    <property type="protein sequence ID" value="OEL17582.1"/>
    <property type="molecule type" value="Genomic_DNA"/>
</dbReference>
<feature type="signal peptide" evidence="6">
    <location>
        <begin position="1"/>
        <end position="23"/>
    </location>
</feature>
<dbReference type="STRING" id="888268.A0A1E5UXC5"/>
<dbReference type="PANTHER" id="PTHR47967">
    <property type="entry name" value="OS07G0603500 PROTEIN-RELATED"/>
    <property type="match status" value="1"/>
</dbReference>
<dbReference type="Gene3D" id="2.40.70.10">
    <property type="entry name" value="Acid Proteases"/>
    <property type="match status" value="2"/>
</dbReference>
<feature type="domain" description="Peptidase A1" evidence="7">
    <location>
        <begin position="82"/>
        <end position="421"/>
    </location>
</feature>
<comment type="caution">
    <text evidence="8">The sequence shown here is derived from an EMBL/GenBank/DDBJ whole genome shotgun (WGS) entry which is preliminary data.</text>
</comment>
<dbReference type="InterPro" id="IPR021109">
    <property type="entry name" value="Peptidase_aspartic_dom_sf"/>
</dbReference>
<accession>A0A1E5UXC5</accession>
<evidence type="ECO:0000256" key="2">
    <source>
        <dbReference type="ARBA" id="ARBA00022670"/>
    </source>
</evidence>
<dbReference type="CDD" id="cd05476">
    <property type="entry name" value="pepsin_A_like_plant"/>
    <property type="match status" value="1"/>
</dbReference>
<proteinExistence type="inferred from homology"/>
<sequence length="433" mass="45753">MEAKVALLALVIFFLVAAPPAYSETRGFGAAMTRREPSINFTRAARKSQERLSMLTARFDATTGRVSAPQAPLRLDAGGAAYDMTLSIGTPPQRVLALADTGSDLVWIKCGACLHCSPQGSPSYYPNKSSSFSKLPCSASLCGALKSESLAACSPGGEECDYRYSYGLAADPHHYTQGYLGNETFTLGGDAVPGIGFGCTNMSEGGYGTQGSGLVGLGRGPLSLLSQLNAGAFSYCLPTKASKSSPLLFGALAALSGAGVQSTPLLPSSIFYIVDLKFISIGSKTTTGTGTAGVIFDSGTTVTFLAEPAYTAALEAVLRQTRLPQTAGIAGFEACFEKKRHKAGIDDDDESDSWKTAIPSMTLHFDGADMALPQENYFGEVARGVVCWIVQKSPSLSIIGNIMQMSFHIRHDVEQAVLSFQPANCDKFRMKKD</sequence>
<evidence type="ECO:0000256" key="1">
    <source>
        <dbReference type="ARBA" id="ARBA00007447"/>
    </source>
</evidence>
<reference evidence="8 9" key="1">
    <citation type="submission" date="2016-09" db="EMBL/GenBank/DDBJ databases">
        <title>The draft genome of Dichanthelium oligosanthes: A C3 panicoid grass species.</title>
        <authorList>
            <person name="Studer A.J."/>
            <person name="Schnable J.C."/>
            <person name="Brutnell T.P."/>
        </authorList>
    </citation>
    <scope>NUCLEOTIDE SEQUENCE [LARGE SCALE GENOMIC DNA]</scope>
    <source>
        <strain evidence="9">cv. Kellogg 1175</strain>
        <tissue evidence="8">Leaf</tissue>
    </source>
</reference>
<dbReference type="SUPFAM" id="SSF50630">
    <property type="entry name" value="Acid proteases"/>
    <property type="match status" value="1"/>
</dbReference>
<evidence type="ECO:0000256" key="3">
    <source>
        <dbReference type="ARBA" id="ARBA00022750"/>
    </source>
</evidence>
<dbReference type="InterPro" id="IPR051708">
    <property type="entry name" value="Plant_Aspart_Prot_A1"/>
</dbReference>
<dbReference type="InterPro" id="IPR032861">
    <property type="entry name" value="TAXi_N"/>
</dbReference>
<dbReference type="InterPro" id="IPR034161">
    <property type="entry name" value="Pepsin-like_plant"/>
</dbReference>
<keyword evidence="3" id="KW-0064">Aspartyl protease</keyword>
<organism evidence="8 9">
    <name type="scientific">Dichanthelium oligosanthes</name>
    <dbReference type="NCBI Taxonomy" id="888268"/>
    <lineage>
        <taxon>Eukaryota</taxon>
        <taxon>Viridiplantae</taxon>
        <taxon>Streptophyta</taxon>
        <taxon>Embryophyta</taxon>
        <taxon>Tracheophyta</taxon>
        <taxon>Spermatophyta</taxon>
        <taxon>Magnoliopsida</taxon>
        <taxon>Liliopsida</taxon>
        <taxon>Poales</taxon>
        <taxon>Poaceae</taxon>
        <taxon>PACMAD clade</taxon>
        <taxon>Panicoideae</taxon>
        <taxon>Panicodae</taxon>
        <taxon>Paniceae</taxon>
        <taxon>Dichantheliinae</taxon>
        <taxon>Dichanthelium</taxon>
    </lineage>
</organism>
<evidence type="ECO:0000313" key="9">
    <source>
        <dbReference type="Proteomes" id="UP000095767"/>
    </source>
</evidence>
<dbReference type="GO" id="GO:0005576">
    <property type="term" value="C:extracellular region"/>
    <property type="evidence" value="ECO:0007669"/>
    <property type="project" value="TreeGrafter"/>
</dbReference>
<dbReference type="PANTHER" id="PTHR47967:SF20">
    <property type="entry name" value="OS01G0696800 PROTEIN"/>
    <property type="match status" value="1"/>
</dbReference>
<dbReference type="Proteomes" id="UP000095767">
    <property type="component" value="Unassembled WGS sequence"/>
</dbReference>
<dbReference type="InterPro" id="IPR032799">
    <property type="entry name" value="TAXi_C"/>
</dbReference>
<evidence type="ECO:0000259" key="7">
    <source>
        <dbReference type="PROSITE" id="PS51767"/>
    </source>
</evidence>
<dbReference type="GO" id="GO:0006508">
    <property type="term" value="P:proteolysis"/>
    <property type="evidence" value="ECO:0007669"/>
    <property type="project" value="UniProtKB-KW"/>
</dbReference>
<evidence type="ECO:0000256" key="6">
    <source>
        <dbReference type="SAM" id="SignalP"/>
    </source>
</evidence>
<dbReference type="InterPro" id="IPR033121">
    <property type="entry name" value="PEPTIDASE_A1"/>
</dbReference>